<dbReference type="Proteomes" id="UP000694523">
    <property type="component" value="Unplaced"/>
</dbReference>
<dbReference type="AlphaFoldDB" id="A0A8C6S328"/>
<dbReference type="Ensembl" id="ENSNMLT00000000234.1">
    <property type="protein sequence ID" value="ENSNMLP00000000183.1"/>
    <property type="gene ID" value="ENSNMLG00000000166.1"/>
</dbReference>
<feature type="region of interest" description="Disordered" evidence="1">
    <location>
        <begin position="345"/>
        <end position="453"/>
    </location>
</feature>
<keyword evidence="3" id="KW-1185">Reference proteome</keyword>
<dbReference type="PANTHER" id="PTHR14726:SF1">
    <property type="entry name" value="JHY PROTEIN HOMOLOG"/>
    <property type="match status" value="1"/>
</dbReference>
<feature type="compositionally biased region" description="Basic and acidic residues" evidence="1">
    <location>
        <begin position="696"/>
        <end position="712"/>
    </location>
</feature>
<dbReference type="PANTHER" id="PTHR14726">
    <property type="entry name" value="JHY PROTEIN HOMOLOG"/>
    <property type="match status" value="1"/>
</dbReference>
<dbReference type="Pfam" id="PF15261">
    <property type="entry name" value="JHY"/>
    <property type="match status" value="1"/>
</dbReference>
<feature type="region of interest" description="Disordered" evidence="1">
    <location>
        <begin position="265"/>
        <end position="326"/>
    </location>
</feature>
<organism evidence="2 3">
    <name type="scientific">Neogobius melanostomus</name>
    <name type="common">round goby</name>
    <dbReference type="NCBI Taxonomy" id="47308"/>
    <lineage>
        <taxon>Eukaryota</taxon>
        <taxon>Metazoa</taxon>
        <taxon>Chordata</taxon>
        <taxon>Craniata</taxon>
        <taxon>Vertebrata</taxon>
        <taxon>Euteleostomi</taxon>
        <taxon>Actinopterygii</taxon>
        <taxon>Neopterygii</taxon>
        <taxon>Teleostei</taxon>
        <taxon>Neoteleostei</taxon>
        <taxon>Acanthomorphata</taxon>
        <taxon>Gobiaria</taxon>
        <taxon>Gobiiformes</taxon>
        <taxon>Gobioidei</taxon>
        <taxon>Gobiidae</taxon>
        <taxon>Benthophilinae</taxon>
        <taxon>Neogobiini</taxon>
        <taxon>Neogobius</taxon>
    </lineage>
</organism>
<feature type="compositionally biased region" description="Low complexity" evidence="1">
    <location>
        <begin position="384"/>
        <end position="394"/>
    </location>
</feature>
<accession>A0A8C6S328</accession>
<sequence length="750" mass="84583">MGDPTRGTKPPTTELPESFGCSNPSTTLRWRFHIGNVCYNFRGALKCTKGVHGCYGYALLKEMGRADAGICSEPIMEKRHTHQYLKKEPYQQSSSDSFQWEAAESDTESLIQERAFQQQQLRLNISNGSHDEAVNISHETNEGSGDEDLRIFDSLEMSKFQPVRLNCLGCQRNEMISQVFQDEAHSHLHCGPNPKVMSKGAGRPQEGPLISVDDSFLITEEKLNRKREEGVKKDGYLLIASTTQPVMMTPRDNSYDQPYLLHPQYIQNNTSAPPPPRDTLQVSPSRETHEQLANGRASSESTEERAEPNQNQTQAKTAQQMDKMARAQKPLEDIVERNKLTLGRNTSKYGSYSKTHALRIPQTGAKAQQAPKETSSSESRSEIQLQQTQQVKVSQRSKGKKAERKESLIPTRPQQPPTPGVKAEDGDSLSSPLTKATVKSLNKAPSSSQPLAPTVQRNIDNTLHFQPFASQKGQECIINFMSGHRRQYINPELQIGLSTVRPDGQWNLENTQRQWQRVAAFKEHLLFEDEDQRENPTEVQSSQQIPGTPSSTLSQSSSSYRVLPPIGQPASQIESEFSPTQTGQRRESDGYLVQMEKKLLRTRPAYKTYSLKDYRQFQPAVTLHGLGPDYTAVEKTAEKMRRQKLYSNAIREHNKKTSRIPRLPRMDLEANGKNVPRIKALEYAKTIAKPVLPGQSKEKREADQTEDLVGERASRVDGLDLSQLTALELLRKRHEEEKRAVVLLRKIHAV</sequence>
<evidence type="ECO:0000256" key="1">
    <source>
        <dbReference type="SAM" id="MobiDB-lite"/>
    </source>
</evidence>
<protein>
    <submittedName>
        <fullName evidence="2">Junctional cadherin complex regulator</fullName>
    </submittedName>
</protein>
<dbReference type="InterPro" id="IPR027968">
    <property type="entry name" value="JHY"/>
</dbReference>
<feature type="compositionally biased region" description="Polar residues" evidence="1">
    <location>
        <begin position="569"/>
        <end position="583"/>
    </location>
</feature>
<reference evidence="2" key="1">
    <citation type="submission" date="2025-08" db="UniProtKB">
        <authorList>
            <consortium name="Ensembl"/>
        </authorList>
    </citation>
    <scope>IDENTIFICATION</scope>
</reference>
<feature type="compositionally biased region" description="Low complexity" evidence="1">
    <location>
        <begin position="550"/>
        <end position="559"/>
    </location>
</feature>
<feature type="region of interest" description="Disordered" evidence="1">
    <location>
        <begin position="692"/>
        <end position="712"/>
    </location>
</feature>
<evidence type="ECO:0000313" key="3">
    <source>
        <dbReference type="Proteomes" id="UP000694523"/>
    </source>
</evidence>
<feature type="compositionally biased region" description="Polar residues" evidence="1">
    <location>
        <begin position="428"/>
        <end position="453"/>
    </location>
</feature>
<reference evidence="2" key="2">
    <citation type="submission" date="2025-09" db="UniProtKB">
        <authorList>
            <consortium name="Ensembl"/>
        </authorList>
    </citation>
    <scope>IDENTIFICATION</scope>
</reference>
<feature type="compositionally biased region" description="Low complexity" evidence="1">
    <location>
        <begin position="309"/>
        <end position="320"/>
    </location>
</feature>
<proteinExistence type="predicted"/>
<feature type="compositionally biased region" description="Polar residues" evidence="1">
    <location>
        <begin position="345"/>
        <end position="354"/>
    </location>
</feature>
<dbReference type="GO" id="GO:0035082">
    <property type="term" value="P:axoneme assembly"/>
    <property type="evidence" value="ECO:0007669"/>
    <property type="project" value="TreeGrafter"/>
</dbReference>
<feature type="region of interest" description="Disordered" evidence="1">
    <location>
        <begin position="529"/>
        <end position="588"/>
    </location>
</feature>
<evidence type="ECO:0000313" key="2">
    <source>
        <dbReference type="Ensembl" id="ENSNMLP00000000183.1"/>
    </source>
</evidence>
<name>A0A8C6S328_9GOBI</name>
<feature type="compositionally biased region" description="Polar residues" evidence="1">
    <location>
        <begin position="537"/>
        <end position="549"/>
    </location>
</feature>